<feature type="signal peptide" evidence="2">
    <location>
        <begin position="1"/>
        <end position="22"/>
    </location>
</feature>
<reference evidence="4" key="1">
    <citation type="journal article" date="2023" name="Commun. Biol.">
        <title>Genome analysis of Parmales, the sister group of diatoms, reveals the evolutionary specialization of diatoms from phago-mixotrophs to photoautotrophs.</title>
        <authorList>
            <person name="Ban H."/>
            <person name="Sato S."/>
            <person name="Yoshikawa S."/>
            <person name="Yamada K."/>
            <person name="Nakamura Y."/>
            <person name="Ichinomiya M."/>
            <person name="Sato N."/>
            <person name="Blanc-Mathieu R."/>
            <person name="Endo H."/>
            <person name="Kuwata A."/>
            <person name="Ogata H."/>
        </authorList>
    </citation>
    <scope>NUCLEOTIDE SEQUENCE [LARGE SCALE GENOMIC DNA]</scope>
    <source>
        <strain evidence="4">NIES 3700</strain>
    </source>
</reference>
<proteinExistence type="predicted"/>
<evidence type="ECO:0000313" key="4">
    <source>
        <dbReference type="Proteomes" id="UP001165122"/>
    </source>
</evidence>
<keyword evidence="2" id="KW-0732">Signal</keyword>
<feature type="compositionally biased region" description="Polar residues" evidence="1">
    <location>
        <begin position="367"/>
        <end position="376"/>
    </location>
</feature>
<evidence type="ECO:0000313" key="3">
    <source>
        <dbReference type="EMBL" id="GMH57622.1"/>
    </source>
</evidence>
<sequence length="376" mass="40377">MRSPITSLPIAVALLLLPLSSSFHLTPLRKLPISLISLSSSKLPIPDSSVLIVGSGPLPLVSVKTAFYAGYKKIYHLLPPNVHDRSAKLLFGDGYDYNTDEDGCLNPPFMVKSGFDDASCSGKIKFLDGSDPTSTSELSCVDGIIFAGDNFEPAVPLEVATYLMDCATDLKQVSLHSKTMNDEGYGWVVSAARKTANKDIWDRNKDDVQKLTAFTEGIKKNAAEKDVDVTVVRTGTLKGGGWGATSKEEDSDEKVGAEGDESYGLSDAFYKAVQRDIVNFQMLYDCETSDCYVMKGDVGVGGGNTQVLKANSSKEEPGDSSRKSTAGALVYSLASNEAGSNQEYTIRSKEGRRGARGSAEWDAKFKTASSSTGYNN</sequence>
<keyword evidence="4" id="KW-1185">Reference proteome</keyword>
<dbReference type="AlphaFoldDB" id="A0A9W6ZUK3"/>
<comment type="caution">
    <text evidence="3">The sequence shown here is derived from an EMBL/GenBank/DDBJ whole genome shotgun (WGS) entry which is preliminary data.</text>
</comment>
<feature type="compositionally biased region" description="Basic and acidic residues" evidence="1">
    <location>
        <begin position="346"/>
        <end position="365"/>
    </location>
</feature>
<feature type="chain" id="PRO_5040721930" description="FAD/NAD(P)-binding domain-containing protein" evidence="2">
    <location>
        <begin position="23"/>
        <end position="376"/>
    </location>
</feature>
<evidence type="ECO:0008006" key="5">
    <source>
        <dbReference type="Google" id="ProtNLM"/>
    </source>
</evidence>
<feature type="region of interest" description="Disordered" evidence="1">
    <location>
        <begin position="338"/>
        <end position="376"/>
    </location>
</feature>
<name>A0A9W6ZUK3_9STRA</name>
<evidence type="ECO:0000256" key="1">
    <source>
        <dbReference type="SAM" id="MobiDB-lite"/>
    </source>
</evidence>
<dbReference type="Proteomes" id="UP001165122">
    <property type="component" value="Unassembled WGS sequence"/>
</dbReference>
<organism evidence="3 4">
    <name type="scientific">Triparma laevis f. longispina</name>
    <dbReference type="NCBI Taxonomy" id="1714387"/>
    <lineage>
        <taxon>Eukaryota</taxon>
        <taxon>Sar</taxon>
        <taxon>Stramenopiles</taxon>
        <taxon>Ochrophyta</taxon>
        <taxon>Bolidophyceae</taxon>
        <taxon>Parmales</taxon>
        <taxon>Triparmaceae</taxon>
        <taxon>Triparma</taxon>
    </lineage>
</organism>
<dbReference type="EMBL" id="BRXW01000470">
    <property type="protein sequence ID" value="GMH57622.1"/>
    <property type="molecule type" value="Genomic_DNA"/>
</dbReference>
<accession>A0A9W6ZUK3</accession>
<dbReference type="OrthoDB" id="195689at2759"/>
<protein>
    <recommendedName>
        <fullName evidence="5">FAD/NAD(P)-binding domain-containing protein</fullName>
    </recommendedName>
</protein>
<gene>
    <name evidence="3" type="ORF">TrLO_g15247</name>
</gene>
<evidence type="ECO:0000256" key="2">
    <source>
        <dbReference type="SAM" id="SignalP"/>
    </source>
</evidence>